<name>A0A9Q7AHN8_9BACT</name>
<dbReference type="Proteomes" id="UP000671879">
    <property type="component" value="Chromosome"/>
</dbReference>
<sequence>MSEERRRPTFYRNLFAGLCFIFLLAGLRFGSARAFWGCMVCGAFSRTAMKKQWPDPLYAETLRRRLRPLLSFLFRRGAD</sequence>
<gene>
    <name evidence="1" type="ORF">KAR29_12375</name>
</gene>
<evidence type="ECO:0000313" key="2">
    <source>
        <dbReference type="Proteomes" id="UP000671879"/>
    </source>
</evidence>
<dbReference type="KEGG" id="aram:KAR29_12375"/>
<accession>A0A9Q7AHN8</accession>
<dbReference type="AlphaFoldDB" id="A0A9Q7AHN8"/>
<keyword evidence="2" id="KW-1185">Reference proteome</keyword>
<protein>
    <submittedName>
        <fullName evidence="1">Uncharacterized protein</fullName>
    </submittedName>
</protein>
<reference evidence="2" key="1">
    <citation type="submission" date="2021-04" db="EMBL/GenBank/DDBJ databases">
        <title>A novel Synergistetes isolate from a pyrite-forming mixed culture.</title>
        <authorList>
            <person name="Bunk B."/>
            <person name="Sproer C."/>
            <person name="Spring S."/>
            <person name="Pester M."/>
        </authorList>
    </citation>
    <scope>NUCLEOTIDE SEQUENCE [LARGE SCALE GENOMIC DNA]</scope>
    <source>
        <strain evidence="2">J.5.4.2-T.3.5.2</strain>
    </source>
</reference>
<organism evidence="1 2">
    <name type="scientific">Aminithiophilus ramosus</name>
    <dbReference type="NCBI Taxonomy" id="3029084"/>
    <lineage>
        <taxon>Bacteria</taxon>
        <taxon>Thermotogati</taxon>
        <taxon>Synergistota</taxon>
        <taxon>Synergistia</taxon>
        <taxon>Synergistales</taxon>
        <taxon>Aminithiophilaceae</taxon>
        <taxon>Aminithiophilus</taxon>
    </lineage>
</organism>
<proteinExistence type="predicted"/>
<dbReference type="RefSeq" id="WP_274373299.1">
    <property type="nucleotide sequence ID" value="NZ_CP072943.1"/>
</dbReference>
<evidence type="ECO:0000313" key="1">
    <source>
        <dbReference type="EMBL" id="QTX32090.1"/>
    </source>
</evidence>
<dbReference type="EMBL" id="CP072943">
    <property type="protein sequence ID" value="QTX32090.1"/>
    <property type="molecule type" value="Genomic_DNA"/>
</dbReference>